<evidence type="ECO:0000259" key="1">
    <source>
        <dbReference type="Pfam" id="PF06259"/>
    </source>
</evidence>
<evidence type="ECO:0000313" key="3">
    <source>
        <dbReference type="Proteomes" id="UP000317303"/>
    </source>
</evidence>
<comment type="caution">
    <text evidence="2">The sequence shown here is derived from an EMBL/GenBank/DDBJ whole genome shotgun (WGS) entry which is preliminary data.</text>
</comment>
<dbReference type="InterPro" id="IPR010427">
    <property type="entry name" value="DUF1023"/>
</dbReference>
<dbReference type="GO" id="GO:0016787">
    <property type="term" value="F:hydrolase activity"/>
    <property type="evidence" value="ECO:0007669"/>
    <property type="project" value="UniProtKB-KW"/>
</dbReference>
<reference evidence="2 3" key="1">
    <citation type="submission" date="2019-07" db="EMBL/GenBank/DDBJ databases">
        <title>R&amp;d 2014.</title>
        <authorList>
            <person name="Klenk H.-P."/>
        </authorList>
    </citation>
    <scope>NUCLEOTIDE SEQUENCE [LARGE SCALE GENOMIC DNA]</scope>
    <source>
        <strain evidence="2 3">DSM 43194</strain>
    </source>
</reference>
<dbReference type="Pfam" id="PF06259">
    <property type="entry name" value="Abhydrolase_8"/>
    <property type="match status" value="1"/>
</dbReference>
<sequence>MGSDSTGDTAFPPDGAAPQQVKAWWDGLSGRQRKALSTEHGDVVGRLDGVPVADRDRANRVRFAEQRAELLALRTELDEGDDERARIDRIVPGLVAIRRRLEEDPGPGRPDAYLIDFCSDDDGLGVVAIGDPDTADYVVTNVPGCGSGLENMSAELDRSDAVFDRIRQLSRRTTVSVVTWVGYDAPAHVFAAAGDSYAEDAAALLRDFQDGLRATHRTRSYNTVIGHSYGSTVAGYAARDGLLDADALVFVGSPGVGVDTASQLYLPAGAEVYATTAQHDVIRATPDFIHGRQPIADEFGAVEFESDPGSDGSWFTVGLSTKAHVEYWNMDSASLRNMARIALGRKPEAVPAAEAVD</sequence>
<accession>A0A660CJB6</accession>
<keyword evidence="2" id="KW-0378">Hydrolase</keyword>
<evidence type="ECO:0000313" key="2">
    <source>
        <dbReference type="EMBL" id="TWH21713.1"/>
    </source>
</evidence>
<dbReference type="RefSeq" id="WP_051757380.1">
    <property type="nucleotide sequence ID" value="NZ_JOIJ01000001.1"/>
</dbReference>
<dbReference type="Proteomes" id="UP000317303">
    <property type="component" value="Unassembled WGS sequence"/>
</dbReference>
<dbReference type="InterPro" id="IPR029058">
    <property type="entry name" value="AB_hydrolase_fold"/>
</dbReference>
<dbReference type="OrthoDB" id="5969911at2"/>
<dbReference type="SUPFAM" id="SSF53474">
    <property type="entry name" value="alpha/beta-Hydrolases"/>
    <property type="match status" value="1"/>
</dbReference>
<name>A0A660CJB6_9PSEU</name>
<protein>
    <submittedName>
        <fullName evidence="2">Alpha/beta hydrolase family protein</fullName>
    </submittedName>
</protein>
<gene>
    <name evidence="2" type="ORF">JD82_03580</name>
</gene>
<organism evidence="2 3">
    <name type="scientific">Prauserella rugosa</name>
    <dbReference type="NCBI Taxonomy" id="43354"/>
    <lineage>
        <taxon>Bacteria</taxon>
        <taxon>Bacillati</taxon>
        <taxon>Actinomycetota</taxon>
        <taxon>Actinomycetes</taxon>
        <taxon>Pseudonocardiales</taxon>
        <taxon>Pseudonocardiaceae</taxon>
        <taxon>Prauserella</taxon>
    </lineage>
</organism>
<keyword evidence="3" id="KW-1185">Reference proteome</keyword>
<dbReference type="Gene3D" id="3.40.50.1820">
    <property type="entry name" value="alpha/beta hydrolase"/>
    <property type="match status" value="1"/>
</dbReference>
<dbReference type="EMBL" id="VLJV01000001">
    <property type="protein sequence ID" value="TWH21713.1"/>
    <property type="molecule type" value="Genomic_DNA"/>
</dbReference>
<dbReference type="AlphaFoldDB" id="A0A660CJB6"/>
<proteinExistence type="predicted"/>
<feature type="domain" description="DUF1023" evidence="1">
    <location>
        <begin position="121"/>
        <end position="288"/>
    </location>
</feature>